<evidence type="ECO:0000313" key="1">
    <source>
        <dbReference type="EMBL" id="OUC99315.1"/>
    </source>
</evidence>
<accession>A0A243RVX2</accession>
<dbReference type="Proteomes" id="UP000194761">
    <property type="component" value="Unassembled WGS sequence"/>
</dbReference>
<proteinExistence type="predicted"/>
<gene>
    <name evidence="1" type="ORF">CA984_03655</name>
</gene>
<name>A0A243RVX2_9ACTN</name>
<comment type="caution">
    <text evidence="1">The sequence shown here is derived from an EMBL/GenBank/DDBJ whole genome shotgun (WGS) entry which is preliminary data.</text>
</comment>
<keyword evidence="2" id="KW-1185">Reference proteome</keyword>
<dbReference type="EMBL" id="NGFP01000009">
    <property type="protein sequence ID" value="OUC99315.1"/>
    <property type="molecule type" value="Genomic_DNA"/>
</dbReference>
<protein>
    <submittedName>
        <fullName evidence="1">Uncharacterized protein</fullName>
    </submittedName>
</protein>
<dbReference type="AlphaFoldDB" id="A0A243RVX2"/>
<sequence length="83" mass="9356">MPLQGYTPADLARLRSVQTNQGHTTPMVRDRRVGLQVVRVVRRATDSGAIVTTREHYHHRGDHKDVHIQAPHIRGFGTIGRQA</sequence>
<reference evidence="1 2" key="1">
    <citation type="submission" date="2017-05" db="EMBL/GenBank/DDBJ databases">
        <title>Biotechnological potential of actinobacteria isolated from South African environments.</title>
        <authorList>
            <person name="Le Roes-Hill M."/>
            <person name="Prins A."/>
            <person name="Durrell K.A."/>
        </authorList>
    </citation>
    <scope>NUCLEOTIDE SEQUENCE [LARGE SCALE GENOMIC DNA]</scope>
    <source>
        <strain evidence="1">M26</strain>
    </source>
</reference>
<dbReference type="RefSeq" id="WP_086568057.1">
    <property type="nucleotide sequence ID" value="NZ_NGFP01000009.1"/>
</dbReference>
<evidence type="ECO:0000313" key="2">
    <source>
        <dbReference type="Proteomes" id="UP000194761"/>
    </source>
</evidence>
<organism evidence="1 2">
    <name type="scientific">Streptosporangium minutum</name>
    <dbReference type="NCBI Taxonomy" id="569862"/>
    <lineage>
        <taxon>Bacteria</taxon>
        <taxon>Bacillati</taxon>
        <taxon>Actinomycetota</taxon>
        <taxon>Actinomycetes</taxon>
        <taxon>Streptosporangiales</taxon>
        <taxon>Streptosporangiaceae</taxon>
        <taxon>Streptosporangium</taxon>
    </lineage>
</organism>